<feature type="region of interest" description="Disordered" evidence="1">
    <location>
        <begin position="71"/>
        <end position="101"/>
    </location>
</feature>
<sequence length="101" mass="10982">MEEVTAGVEKTESTKIEMSRCGAEVLLKKQRPEDVTLSVFPFLLEIVTVYHGDFSPELISVLFVRPPLSVASAGSGPPGPAEDIHPSEIGRTKNSQTEKDE</sequence>
<gene>
    <name evidence="2" type="ORF">NPIL_274471</name>
</gene>
<evidence type="ECO:0000313" key="3">
    <source>
        <dbReference type="Proteomes" id="UP000887013"/>
    </source>
</evidence>
<dbReference type="Proteomes" id="UP000887013">
    <property type="component" value="Unassembled WGS sequence"/>
</dbReference>
<proteinExistence type="predicted"/>
<comment type="caution">
    <text evidence="2">The sequence shown here is derived from an EMBL/GenBank/DDBJ whole genome shotgun (WGS) entry which is preliminary data.</text>
</comment>
<reference evidence="2" key="1">
    <citation type="submission" date="2020-08" db="EMBL/GenBank/DDBJ databases">
        <title>Multicomponent nature underlies the extraordinary mechanical properties of spider dragline silk.</title>
        <authorList>
            <person name="Kono N."/>
            <person name="Nakamura H."/>
            <person name="Mori M."/>
            <person name="Yoshida Y."/>
            <person name="Ohtoshi R."/>
            <person name="Malay A.D."/>
            <person name="Moran D.A.P."/>
            <person name="Tomita M."/>
            <person name="Numata K."/>
            <person name="Arakawa K."/>
        </authorList>
    </citation>
    <scope>NUCLEOTIDE SEQUENCE</scope>
</reference>
<keyword evidence="3" id="KW-1185">Reference proteome</keyword>
<dbReference type="AlphaFoldDB" id="A0A8X6NNL1"/>
<protein>
    <submittedName>
        <fullName evidence="2">Uncharacterized protein</fullName>
    </submittedName>
</protein>
<feature type="compositionally biased region" description="Basic and acidic residues" evidence="1">
    <location>
        <begin position="82"/>
        <end position="101"/>
    </location>
</feature>
<name>A0A8X6NNL1_NEPPI</name>
<evidence type="ECO:0000313" key="2">
    <source>
        <dbReference type="EMBL" id="GFT22774.1"/>
    </source>
</evidence>
<evidence type="ECO:0000256" key="1">
    <source>
        <dbReference type="SAM" id="MobiDB-lite"/>
    </source>
</evidence>
<dbReference type="EMBL" id="BMAW01106157">
    <property type="protein sequence ID" value="GFT22774.1"/>
    <property type="molecule type" value="Genomic_DNA"/>
</dbReference>
<accession>A0A8X6NNL1</accession>
<organism evidence="2 3">
    <name type="scientific">Nephila pilipes</name>
    <name type="common">Giant wood spider</name>
    <name type="synonym">Nephila maculata</name>
    <dbReference type="NCBI Taxonomy" id="299642"/>
    <lineage>
        <taxon>Eukaryota</taxon>
        <taxon>Metazoa</taxon>
        <taxon>Ecdysozoa</taxon>
        <taxon>Arthropoda</taxon>
        <taxon>Chelicerata</taxon>
        <taxon>Arachnida</taxon>
        <taxon>Araneae</taxon>
        <taxon>Araneomorphae</taxon>
        <taxon>Entelegynae</taxon>
        <taxon>Araneoidea</taxon>
        <taxon>Nephilidae</taxon>
        <taxon>Nephila</taxon>
    </lineage>
</organism>